<feature type="transmembrane region" description="Helical" evidence="6">
    <location>
        <begin position="307"/>
        <end position="326"/>
    </location>
</feature>
<comment type="subcellular location">
    <subcellularLocation>
        <location evidence="1">Membrane</location>
        <topology evidence="1">Multi-pass membrane protein</topology>
    </subcellularLocation>
</comment>
<dbReference type="CDD" id="cd07519">
    <property type="entry name" value="HAD_PTase"/>
    <property type="match status" value="1"/>
</dbReference>
<dbReference type="InterPro" id="IPR023214">
    <property type="entry name" value="HAD_sf"/>
</dbReference>
<dbReference type="InterPro" id="IPR000537">
    <property type="entry name" value="UbiA_prenyltransferase"/>
</dbReference>
<dbReference type="Pfam" id="PF01040">
    <property type="entry name" value="UbiA"/>
    <property type="match status" value="1"/>
</dbReference>
<feature type="transmembrane region" description="Helical" evidence="6">
    <location>
        <begin position="361"/>
        <end position="381"/>
    </location>
</feature>
<evidence type="ECO:0000256" key="3">
    <source>
        <dbReference type="ARBA" id="ARBA00022692"/>
    </source>
</evidence>
<accession>A0A6J5FBQ7</accession>
<evidence type="ECO:0000256" key="4">
    <source>
        <dbReference type="ARBA" id="ARBA00022989"/>
    </source>
</evidence>
<organism evidence="7 8">
    <name type="scientific">Paraburkholderia caffeinitolerans</name>
    <dbReference type="NCBI Taxonomy" id="1723730"/>
    <lineage>
        <taxon>Bacteria</taxon>
        <taxon>Pseudomonadati</taxon>
        <taxon>Pseudomonadota</taxon>
        <taxon>Betaproteobacteria</taxon>
        <taxon>Burkholderiales</taxon>
        <taxon>Burkholderiaceae</taxon>
        <taxon>Paraburkholderia</taxon>
    </lineage>
</organism>
<feature type="transmembrane region" description="Helical" evidence="6">
    <location>
        <begin position="471"/>
        <end position="492"/>
    </location>
</feature>
<dbReference type="Gene3D" id="3.40.50.1000">
    <property type="entry name" value="HAD superfamily/HAD-like"/>
    <property type="match status" value="1"/>
</dbReference>
<dbReference type="EC" id="2.5.1.39" evidence="7"/>
<reference evidence="7 8" key="1">
    <citation type="submission" date="2020-04" db="EMBL/GenBank/DDBJ databases">
        <authorList>
            <person name="De Canck E."/>
        </authorList>
    </citation>
    <scope>NUCLEOTIDE SEQUENCE [LARGE SCALE GENOMIC DNA]</scope>
    <source>
        <strain evidence="7 8">LMG 28688</strain>
    </source>
</reference>
<dbReference type="Pfam" id="PF12710">
    <property type="entry name" value="HAD"/>
    <property type="match status" value="1"/>
</dbReference>
<evidence type="ECO:0000256" key="5">
    <source>
        <dbReference type="ARBA" id="ARBA00023136"/>
    </source>
</evidence>
<evidence type="ECO:0000313" key="7">
    <source>
        <dbReference type="EMBL" id="CAB3776446.1"/>
    </source>
</evidence>
<feature type="transmembrane region" description="Helical" evidence="6">
    <location>
        <begin position="438"/>
        <end position="459"/>
    </location>
</feature>
<feature type="transmembrane region" description="Helical" evidence="6">
    <location>
        <begin position="238"/>
        <end position="258"/>
    </location>
</feature>
<dbReference type="GO" id="GO:0005886">
    <property type="term" value="C:plasma membrane"/>
    <property type="evidence" value="ECO:0007669"/>
    <property type="project" value="TreeGrafter"/>
</dbReference>
<sequence>MVLDTGINYPLPSGHLKPSMCSRPLVVDLDGTLIRSDVLVESGFLYLKSAPLRFYRPLMWLARGGKPALKAGLAESTDVDVSVLPYDPQILDWLKDERKAGRPLILATASHERYAQAIADHLGFFDRIFATTDGVNLSAYRKRDKLVAEFGEKNFDYVGNSHDDIAVWKAAARAYVVNPSSGVERAARKIGNVERVIESRAPTLKIWSKSLRLHQWLKNLLIFLPLLAAHKLDYPDLIAAALLAFLAFGLCASSVYLLNDLLDLEDDRHHPTKRMRPLASGALPLTWGIGLFPVLLVGAFVLTALFLPWRFAAVLVGYYVLTLAYSMYLKRQVMVDVVVLAMLYTIRIVAGTAAIGAHLTFWLLAFSMFIFLSLALVKRYAELHSMKARGLVKTRGRGYVSSDLPLISSLGTAAGYLSVLVLALYIQDGNTAKLYRHAQAIWLACPLLLYWISRTWIVAHRGLMHDDPIVFAARDRVSIAVVALCCLVFWAAT</sequence>
<keyword evidence="4 6" id="KW-1133">Transmembrane helix</keyword>
<evidence type="ECO:0000256" key="1">
    <source>
        <dbReference type="ARBA" id="ARBA00004141"/>
    </source>
</evidence>
<dbReference type="SUPFAM" id="SSF56784">
    <property type="entry name" value="HAD-like"/>
    <property type="match status" value="1"/>
</dbReference>
<dbReference type="PANTHER" id="PTHR11048:SF5">
    <property type="entry name" value="DECAPRENYL-PHOSPHATE PHOSPHORIBOSYLTRANSFERASE"/>
    <property type="match status" value="1"/>
</dbReference>
<dbReference type="InterPro" id="IPR036412">
    <property type="entry name" value="HAD-like_sf"/>
</dbReference>
<gene>
    <name evidence="7" type="primary">COQ2</name>
    <name evidence="7" type="ORF">LMG28688_00234</name>
</gene>
<evidence type="ECO:0000313" key="8">
    <source>
        <dbReference type="Proteomes" id="UP000494119"/>
    </source>
</evidence>
<feature type="transmembrane region" description="Helical" evidence="6">
    <location>
        <begin position="333"/>
        <end position="355"/>
    </location>
</feature>
<feature type="transmembrane region" description="Helical" evidence="6">
    <location>
        <begin position="402"/>
        <end position="426"/>
    </location>
</feature>
<dbReference type="AlphaFoldDB" id="A0A6J5FBQ7"/>
<keyword evidence="7" id="KW-0808">Transferase</keyword>
<dbReference type="InterPro" id="IPR044878">
    <property type="entry name" value="UbiA_sf"/>
</dbReference>
<dbReference type="PANTHER" id="PTHR11048">
    <property type="entry name" value="PRENYLTRANSFERASES"/>
    <property type="match status" value="1"/>
</dbReference>
<keyword evidence="3 6" id="KW-0812">Transmembrane</keyword>
<dbReference type="Proteomes" id="UP000494119">
    <property type="component" value="Unassembled WGS sequence"/>
</dbReference>
<name>A0A6J5FBQ7_9BURK</name>
<dbReference type="EMBL" id="CADIKL010000001">
    <property type="protein sequence ID" value="CAB3776446.1"/>
    <property type="molecule type" value="Genomic_DNA"/>
</dbReference>
<dbReference type="Gene3D" id="1.10.357.140">
    <property type="entry name" value="UbiA prenyltransferase"/>
    <property type="match status" value="1"/>
</dbReference>
<dbReference type="NCBIfam" id="NF006088">
    <property type="entry name" value="PRK08238.1"/>
    <property type="match status" value="1"/>
</dbReference>
<dbReference type="GO" id="GO:0009247">
    <property type="term" value="P:glycolipid biosynthetic process"/>
    <property type="evidence" value="ECO:0007669"/>
    <property type="project" value="TreeGrafter"/>
</dbReference>
<evidence type="ECO:0000256" key="2">
    <source>
        <dbReference type="ARBA" id="ARBA00022475"/>
    </source>
</evidence>
<keyword evidence="2" id="KW-1003">Cell membrane</keyword>
<proteinExistence type="predicted"/>
<dbReference type="GO" id="GO:0008412">
    <property type="term" value="F:4-hydroxybenzoate polyprenyltransferase activity"/>
    <property type="evidence" value="ECO:0007669"/>
    <property type="project" value="UniProtKB-EC"/>
</dbReference>
<evidence type="ECO:0000256" key="6">
    <source>
        <dbReference type="SAM" id="Phobius"/>
    </source>
</evidence>
<keyword evidence="8" id="KW-1185">Reference proteome</keyword>
<dbReference type="InterPro" id="IPR039653">
    <property type="entry name" value="Prenyltransferase"/>
</dbReference>
<keyword evidence="5 6" id="KW-0472">Membrane</keyword>
<feature type="transmembrane region" description="Helical" evidence="6">
    <location>
        <begin position="278"/>
        <end position="301"/>
    </location>
</feature>
<dbReference type="CDD" id="cd13963">
    <property type="entry name" value="PT_UbiA_2"/>
    <property type="match status" value="1"/>
</dbReference>
<protein>
    <submittedName>
        <fullName evidence="7">4-hydroxybenzoate polyprenyltransferase, mitochondrial</fullName>
        <ecNumber evidence="7">2.5.1.39</ecNumber>
    </submittedName>
</protein>